<organism evidence="1 2">
    <name type="scientific">Xylaria bambusicola</name>
    <dbReference type="NCBI Taxonomy" id="326684"/>
    <lineage>
        <taxon>Eukaryota</taxon>
        <taxon>Fungi</taxon>
        <taxon>Dikarya</taxon>
        <taxon>Ascomycota</taxon>
        <taxon>Pezizomycotina</taxon>
        <taxon>Sordariomycetes</taxon>
        <taxon>Xylariomycetidae</taxon>
        <taxon>Xylariales</taxon>
        <taxon>Xylariaceae</taxon>
        <taxon>Xylaria</taxon>
    </lineage>
</organism>
<evidence type="ECO:0000313" key="1">
    <source>
        <dbReference type="EMBL" id="KAK5625247.1"/>
    </source>
</evidence>
<proteinExistence type="predicted"/>
<keyword evidence="2" id="KW-1185">Reference proteome</keyword>
<comment type="caution">
    <text evidence="1">The sequence shown here is derived from an EMBL/GenBank/DDBJ whole genome shotgun (WGS) entry which is preliminary data.</text>
</comment>
<gene>
    <name evidence="1" type="ORF">RRF57_000963</name>
</gene>
<protein>
    <submittedName>
        <fullName evidence="1">Uncharacterized protein</fullName>
    </submittedName>
</protein>
<dbReference type="EMBL" id="JAWHQM010000002">
    <property type="protein sequence ID" value="KAK5625247.1"/>
    <property type="molecule type" value="Genomic_DNA"/>
</dbReference>
<accession>A0AAN7Z094</accession>
<reference evidence="1 2" key="1">
    <citation type="submission" date="2023-10" db="EMBL/GenBank/DDBJ databases">
        <title>Draft genome sequence of Xylaria bambusicola isolate GMP-LS, the root and basal stem rot pathogen of sugarcane in Indonesia.</title>
        <authorList>
            <person name="Selvaraj P."/>
            <person name="Muralishankar V."/>
            <person name="Muruganantham S."/>
            <person name="Sp S."/>
            <person name="Haryani S."/>
            <person name="Lau K.J.X."/>
            <person name="Naqvi N.I."/>
        </authorList>
    </citation>
    <scope>NUCLEOTIDE SEQUENCE [LARGE SCALE GENOMIC DNA]</scope>
    <source>
        <strain evidence="1">GMP-LS</strain>
    </source>
</reference>
<evidence type="ECO:0000313" key="2">
    <source>
        <dbReference type="Proteomes" id="UP001305414"/>
    </source>
</evidence>
<dbReference type="AlphaFoldDB" id="A0AAN7Z094"/>
<dbReference type="Proteomes" id="UP001305414">
    <property type="component" value="Unassembled WGS sequence"/>
</dbReference>
<name>A0AAN7Z094_9PEZI</name>
<sequence>MNENRVFKRFWLIMLACPIFFLIGASYSNAQRTTNKLDSFQSYMSCLMLLYSAVGKIASNAQPSTYEEDFSDIRSCLSALLFCSSEDSAAARFHETLFSIHESLLNEYVRPASVTLPHSESQETAHSKLSCDFSGALEKLSNDILIMLCRPFGGPGNREDSKECLDINYQTAASRHEHQYLMEKMDWEFEDSAPFRWDAEKSGSDPF</sequence>